<evidence type="ECO:0000259" key="1">
    <source>
        <dbReference type="SMART" id="SM00382"/>
    </source>
</evidence>
<feature type="domain" description="AAA+ ATPase" evidence="1">
    <location>
        <begin position="44"/>
        <end position="198"/>
    </location>
</feature>
<dbReference type="SUPFAM" id="SSF47090">
    <property type="entry name" value="PGBD-like"/>
    <property type="match status" value="1"/>
</dbReference>
<dbReference type="Gene3D" id="3.40.50.300">
    <property type="entry name" value="P-loop containing nucleotide triphosphate hydrolases"/>
    <property type="match status" value="1"/>
</dbReference>
<dbReference type="InterPro" id="IPR027417">
    <property type="entry name" value="P-loop_NTPase"/>
</dbReference>
<dbReference type="InterPro" id="IPR049945">
    <property type="entry name" value="AAA_22"/>
</dbReference>
<gene>
    <name evidence="2" type="ORF">G3I74_03535</name>
</gene>
<dbReference type="InterPro" id="IPR003593">
    <property type="entry name" value="AAA+_ATPase"/>
</dbReference>
<dbReference type="CDD" id="cd00009">
    <property type="entry name" value="AAA"/>
    <property type="match status" value="1"/>
</dbReference>
<dbReference type="InterPro" id="IPR036365">
    <property type="entry name" value="PGBD-like_sf"/>
</dbReference>
<comment type="caution">
    <text evidence="2">The sequence shown here is derived from an EMBL/GenBank/DDBJ whole genome shotgun (WGS) entry which is preliminary data.</text>
</comment>
<keyword evidence="3" id="KW-1185">Reference proteome</keyword>
<dbReference type="Pfam" id="PF01471">
    <property type="entry name" value="PG_binding_1"/>
    <property type="match status" value="1"/>
</dbReference>
<organism evidence="2 3">
    <name type="scientific">Wenzhouxiangella limi</name>
    <dbReference type="NCBI Taxonomy" id="2707351"/>
    <lineage>
        <taxon>Bacteria</taxon>
        <taxon>Pseudomonadati</taxon>
        <taxon>Pseudomonadota</taxon>
        <taxon>Gammaproteobacteria</taxon>
        <taxon>Chromatiales</taxon>
        <taxon>Wenzhouxiangellaceae</taxon>
        <taxon>Wenzhouxiangella</taxon>
    </lineage>
</organism>
<evidence type="ECO:0000313" key="2">
    <source>
        <dbReference type="EMBL" id="NDY94797.1"/>
    </source>
</evidence>
<dbReference type="AlphaFoldDB" id="A0A845UTD3"/>
<dbReference type="EMBL" id="JAAGSC010000031">
    <property type="protein sequence ID" value="NDY94797.1"/>
    <property type="molecule type" value="Genomic_DNA"/>
</dbReference>
<accession>A0A845UTD3</accession>
<dbReference type="GO" id="GO:0016887">
    <property type="term" value="F:ATP hydrolysis activity"/>
    <property type="evidence" value="ECO:0007669"/>
    <property type="project" value="InterPro"/>
</dbReference>
<dbReference type="SUPFAM" id="SSF52540">
    <property type="entry name" value="P-loop containing nucleoside triphosphate hydrolases"/>
    <property type="match status" value="1"/>
</dbReference>
<dbReference type="InterPro" id="IPR052026">
    <property type="entry name" value="ExeA_AAA_ATPase_DNA-bind"/>
</dbReference>
<reference evidence="2 3" key="1">
    <citation type="submission" date="2020-02" db="EMBL/GenBank/DDBJ databases">
        <authorList>
            <person name="Zhang X.-Y."/>
        </authorList>
    </citation>
    <scope>NUCLEOTIDE SEQUENCE [LARGE SCALE GENOMIC DNA]</scope>
    <source>
        <strain evidence="2 3">C33</strain>
    </source>
</reference>
<proteinExistence type="predicted"/>
<protein>
    <submittedName>
        <fullName evidence="2">AAA family ATPase</fullName>
    </submittedName>
</protein>
<dbReference type="PANTHER" id="PTHR35894:SF1">
    <property type="entry name" value="PHOSPHORIBULOKINASE _ URIDINE KINASE FAMILY"/>
    <property type="match status" value="1"/>
</dbReference>
<dbReference type="Gene3D" id="3.90.70.10">
    <property type="entry name" value="Cysteine proteinases"/>
    <property type="match status" value="1"/>
</dbReference>
<dbReference type="PANTHER" id="PTHR35894">
    <property type="entry name" value="GENERAL SECRETION PATHWAY PROTEIN A-RELATED"/>
    <property type="match status" value="1"/>
</dbReference>
<dbReference type="Pfam" id="PF13401">
    <property type="entry name" value="AAA_22"/>
    <property type="match status" value="1"/>
</dbReference>
<dbReference type="InterPro" id="IPR036366">
    <property type="entry name" value="PGBDSf"/>
</dbReference>
<dbReference type="SMART" id="SM00382">
    <property type="entry name" value="AAA"/>
    <property type="match status" value="1"/>
</dbReference>
<dbReference type="InterPro" id="IPR002477">
    <property type="entry name" value="Peptidoglycan-bd-like"/>
</dbReference>
<dbReference type="RefSeq" id="WP_164210180.1">
    <property type="nucleotide sequence ID" value="NZ_JAAGSC010000031.1"/>
</dbReference>
<dbReference type="Proteomes" id="UP000484885">
    <property type="component" value="Unassembled WGS sequence"/>
</dbReference>
<name>A0A845UTD3_9GAMM</name>
<evidence type="ECO:0000313" key="3">
    <source>
        <dbReference type="Proteomes" id="UP000484885"/>
    </source>
</evidence>
<sequence length="523" mass="56868">MYEHFYGLSERPFAITPNPRFVFLSRRHQDALAHLLYGVGTGGSGGFVQLTGEVGTGKTTLCRLVLEKVPENTRVALILNPMLSPPELLRAICSELGIEVADAGQSMQQLLDKLYRYLLERHAAGERVVLIVDEAQNMSREGLEQIRLLTNLETATDKLLQILLLGQPELRELLAKPELRQLAQRITARYHLDPLNRDETAAYVLHRLNVAGASRCPFSDKALRTLYEVSGGVPRLINIIADRTLLAGFARESERIDPGLVRSAAREVSGDDDPETGGGGWLRGVVASAVVVAVLAGGAWLAWTLTETPPSESAAVPQPAWQAVLADSSPESAAVEAAAAWPGLNRRGVAEACASSEPVIDGVGCVSLRGNWAYIRQIGLPAILRLPDGSGGLERQVLLVGMLGEQLLLRYQGQELRVPAGQLDRWWLGDFYVVWPDTGALLRPGQSGSAVAQMKDLAARLETGRWTGGVDESYDEAFTRWVQTFQRRNGLRDDGMIGPVTRLFLKAPHLDGPSLMLDLNGAG</sequence>
<dbReference type="Gene3D" id="1.10.101.10">
    <property type="entry name" value="PGBD-like superfamily/PGBD"/>
    <property type="match status" value="1"/>
</dbReference>